<dbReference type="AlphaFoldDB" id="A0A388LIK4"/>
<dbReference type="Proteomes" id="UP000265515">
    <property type="component" value="Unassembled WGS sequence"/>
</dbReference>
<comment type="caution">
    <text evidence="2">The sequence shown here is derived from an EMBL/GenBank/DDBJ whole genome shotgun (WGS) entry which is preliminary data.</text>
</comment>
<feature type="compositionally biased region" description="Low complexity" evidence="1">
    <location>
        <begin position="316"/>
        <end position="326"/>
    </location>
</feature>
<protein>
    <submittedName>
        <fullName evidence="2">Uncharacterized protein</fullName>
    </submittedName>
</protein>
<gene>
    <name evidence="2" type="ORF">CBR_g34430</name>
</gene>
<feature type="region of interest" description="Disordered" evidence="1">
    <location>
        <begin position="253"/>
        <end position="275"/>
    </location>
</feature>
<sequence length="326" mass="35594">MGFGGRNNASVLKTTTWTGDFATTATRSMGSTRSTMPMDTTEALLQGIAQWLSLLQMSHDLHRQKVDEMRRVADGGNTMPYLTHQSMMQSLVHIITKLEEGPTSYLARFIDQQHATTLMRHCYTVFEEGQPLCAVSMDHWYDQLDLEEEDDSPSSPATPTQVAGCPCIGINRNNNNNNNNNNINNNDNNGNIVAAAAGPFHGDSDDNGNIIAAAAGRFDGDSGEIGSIINHDNTNNNNTDSVVVDVISRSCVDERGSNNNNNNNDDNNKNNNNVNNNINAIAEAASFGNEDFDTGEIGGTISYNNNNNTDDDNDNNKSNYKTRVIH</sequence>
<feature type="compositionally biased region" description="Low complexity" evidence="1">
    <location>
        <begin position="258"/>
        <end position="275"/>
    </location>
</feature>
<keyword evidence="3" id="KW-1185">Reference proteome</keyword>
<evidence type="ECO:0000313" key="3">
    <source>
        <dbReference type="Proteomes" id="UP000265515"/>
    </source>
</evidence>
<dbReference type="EMBL" id="BFEA01000398">
    <property type="protein sequence ID" value="GBG82149.1"/>
    <property type="molecule type" value="Genomic_DNA"/>
</dbReference>
<name>A0A388LIK4_CHABU</name>
<proteinExistence type="predicted"/>
<evidence type="ECO:0000256" key="1">
    <source>
        <dbReference type="SAM" id="MobiDB-lite"/>
    </source>
</evidence>
<evidence type="ECO:0000313" key="2">
    <source>
        <dbReference type="EMBL" id="GBG82149.1"/>
    </source>
</evidence>
<dbReference type="Gramene" id="GBG82149">
    <property type="protein sequence ID" value="GBG82149"/>
    <property type="gene ID" value="CBR_g34430"/>
</dbReference>
<reference evidence="2 3" key="1">
    <citation type="journal article" date="2018" name="Cell">
        <title>The Chara Genome: Secondary Complexity and Implications for Plant Terrestrialization.</title>
        <authorList>
            <person name="Nishiyama T."/>
            <person name="Sakayama H."/>
            <person name="Vries J.D."/>
            <person name="Buschmann H."/>
            <person name="Saint-Marcoux D."/>
            <person name="Ullrich K.K."/>
            <person name="Haas F.B."/>
            <person name="Vanderstraeten L."/>
            <person name="Becker D."/>
            <person name="Lang D."/>
            <person name="Vosolsobe S."/>
            <person name="Rombauts S."/>
            <person name="Wilhelmsson P.K.I."/>
            <person name="Janitza P."/>
            <person name="Kern R."/>
            <person name="Heyl A."/>
            <person name="Rumpler F."/>
            <person name="Villalobos L.I.A.C."/>
            <person name="Clay J.M."/>
            <person name="Skokan R."/>
            <person name="Toyoda A."/>
            <person name="Suzuki Y."/>
            <person name="Kagoshima H."/>
            <person name="Schijlen E."/>
            <person name="Tajeshwar N."/>
            <person name="Catarino B."/>
            <person name="Hetherington A.J."/>
            <person name="Saltykova A."/>
            <person name="Bonnot C."/>
            <person name="Breuninger H."/>
            <person name="Symeonidi A."/>
            <person name="Radhakrishnan G.V."/>
            <person name="Van Nieuwerburgh F."/>
            <person name="Deforce D."/>
            <person name="Chang C."/>
            <person name="Karol K.G."/>
            <person name="Hedrich R."/>
            <person name="Ulvskov P."/>
            <person name="Glockner G."/>
            <person name="Delwiche C.F."/>
            <person name="Petrasek J."/>
            <person name="Van de Peer Y."/>
            <person name="Friml J."/>
            <person name="Beilby M."/>
            <person name="Dolan L."/>
            <person name="Kohara Y."/>
            <person name="Sugano S."/>
            <person name="Fujiyama A."/>
            <person name="Delaux P.-M."/>
            <person name="Quint M."/>
            <person name="TheiBen G."/>
            <person name="Hagemann M."/>
            <person name="Harholt J."/>
            <person name="Dunand C."/>
            <person name="Zachgo S."/>
            <person name="Langdale J."/>
            <person name="Maumus F."/>
            <person name="Straeten D.V.D."/>
            <person name="Gould S.B."/>
            <person name="Rensing S.A."/>
        </authorList>
    </citation>
    <scope>NUCLEOTIDE SEQUENCE [LARGE SCALE GENOMIC DNA]</scope>
    <source>
        <strain evidence="2 3">S276</strain>
    </source>
</reference>
<feature type="region of interest" description="Disordered" evidence="1">
    <location>
        <begin position="303"/>
        <end position="326"/>
    </location>
</feature>
<organism evidence="2 3">
    <name type="scientific">Chara braunii</name>
    <name type="common">Braun's stonewort</name>
    <dbReference type="NCBI Taxonomy" id="69332"/>
    <lineage>
        <taxon>Eukaryota</taxon>
        <taxon>Viridiplantae</taxon>
        <taxon>Streptophyta</taxon>
        <taxon>Charophyceae</taxon>
        <taxon>Charales</taxon>
        <taxon>Characeae</taxon>
        <taxon>Chara</taxon>
    </lineage>
</organism>
<accession>A0A388LIK4</accession>